<evidence type="ECO:0000256" key="10">
    <source>
        <dbReference type="ARBA" id="ARBA00023163"/>
    </source>
</evidence>
<protein>
    <submittedName>
        <fullName evidence="17">Poly-U binding splicing factor b</fullName>
    </submittedName>
</protein>
<dbReference type="SMART" id="SM00360">
    <property type="entry name" value="RRM"/>
    <property type="match status" value="3"/>
</dbReference>
<dbReference type="Gene3D" id="3.30.70.330">
    <property type="match status" value="3"/>
</dbReference>
<comment type="similarity">
    <text evidence="2">Belongs to the RRM half pint family.</text>
</comment>
<dbReference type="InterPro" id="IPR012677">
    <property type="entry name" value="Nucleotide-bd_a/b_plait_sf"/>
</dbReference>
<organism evidence="17 18">
    <name type="scientific">Scleropages formosus</name>
    <name type="common">Asian bonytongue</name>
    <name type="synonym">Osteoglossum formosum</name>
    <dbReference type="NCBI Taxonomy" id="113540"/>
    <lineage>
        <taxon>Eukaryota</taxon>
        <taxon>Metazoa</taxon>
        <taxon>Chordata</taxon>
        <taxon>Craniata</taxon>
        <taxon>Vertebrata</taxon>
        <taxon>Euteleostomi</taxon>
        <taxon>Actinopterygii</taxon>
        <taxon>Neopterygii</taxon>
        <taxon>Teleostei</taxon>
        <taxon>Osteoglossocephala</taxon>
        <taxon>Osteoglossomorpha</taxon>
        <taxon>Osteoglossiformes</taxon>
        <taxon>Osteoglossidae</taxon>
        <taxon>Scleropages</taxon>
    </lineage>
</organism>
<reference evidence="17" key="3">
    <citation type="submission" date="2025-09" db="UniProtKB">
        <authorList>
            <consortium name="Ensembl"/>
        </authorList>
    </citation>
    <scope>IDENTIFICATION</scope>
</reference>
<dbReference type="GO" id="GO:0000381">
    <property type="term" value="P:regulation of alternative mRNA splicing, via spliceosome"/>
    <property type="evidence" value="ECO:0007669"/>
    <property type="project" value="InterPro"/>
</dbReference>
<evidence type="ECO:0000256" key="2">
    <source>
        <dbReference type="ARBA" id="ARBA00005987"/>
    </source>
</evidence>
<dbReference type="Ensembl" id="ENSSFOT00015031261.2">
    <property type="protein sequence ID" value="ENSSFOP00015030912.2"/>
    <property type="gene ID" value="ENSSFOG00015019371.2"/>
</dbReference>
<evidence type="ECO:0000256" key="14">
    <source>
        <dbReference type="PROSITE-ProRule" id="PRU00176"/>
    </source>
</evidence>
<dbReference type="Proteomes" id="UP000694397">
    <property type="component" value="Chromosome 5"/>
</dbReference>
<dbReference type="PANTHER" id="PTHR47330:SF1">
    <property type="entry name" value="POLY(U)-BINDING-SPLICING FACTOR PUF60"/>
    <property type="match status" value="1"/>
</dbReference>
<evidence type="ECO:0000256" key="4">
    <source>
        <dbReference type="ARBA" id="ARBA00022664"/>
    </source>
</evidence>
<dbReference type="InterPro" id="IPR006532">
    <property type="entry name" value="PUF60-like"/>
</dbReference>
<evidence type="ECO:0000256" key="11">
    <source>
        <dbReference type="ARBA" id="ARBA00023187"/>
    </source>
</evidence>
<evidence type="ECO:0000259" key="16">
    <source>
        <dbReference type="PROSITE" id="PS50102"/>
    </source>
</evidence>
<reference evidence="17 18" key="1">
    <citation type="submission" date="2019-04" db="EMBL/GenBank/DDBJ databases">
        <authorList>
            <consortium name="Wellcome Sanger Institute Data Sharing"/>
        </authorList>
    </citation>
    <scope>NUCLEOTIDE SEQUENCE [LARGE SCALE GENOMIC DNA]</scope>
</reference>
<dbReference type="FunFam" id="3.30.70.330:FF:000152">
    <property type="entry name" value="poly(U)-binding-splicing factor PUF60 isoform X1"/>
    <property type="match status" value="1"/>
</dbReference>
<evidence type="ECO:0000256" key="13">
    <source>
        <dbReference type="ARBA" id="ARBA00023274"/>
    </source>
</evidence>
<dbReference type="GO" id="GO:0006915">
    <property type="term" value="P:apoptotic process"/>
    <property type="evidence" value="ECO:0007669"/>
    <property type="project" value="UniProtKB-KW"/>
</dbReference>
<feature type="domain" description="RRM" evidence="16">
    <location>
        <begin position="82"/>
        <end position="160"/>
    </location>
</feature>
<feature type="region of interest" description="Disordered" evidence="15">
    <location>
        <begin position="371"/>
        <end position="403"/>
    </location>
</feature>
<evidence type="ECO:0000313" key="18">
    <source>
        <dbReference type="Proteomes" id="UP000694397"/>
    </source>
</evidence>
<evidence type="ECO:0000256" key="6">
    <source>
        <dbReference type="ARBA" id="ARBA00022737"/>
    </source>
</evidence>
<dbReference type="InterPro" id="IPR051974">
    <property type="entry name" value="PUF60_regulator"/>
</dbReference>
<feature type="domain" description="RRM" evidence="16">
    <location>
        <begin position="414"/>
        <end position="501"/>
    </location>
</feature>
<dbReference type="GO" id="GO:0003723">
    <property type="term" value="F:RNA binding"/>
    <property type="evidence" value="ECO:0007669"/>
    <property type="project" value="UniProtKB-UniRule"/>
</dbReference>
<comment type="subcellular location">
    <subcellularLocation>
        <location evidence="1">Nucleus</location>
    </subcellularLocation>
</comment>
<dbReference type="FunFam" id="3.30.70.330:FF:000133">
    <property type="entry name" value="poly(U)-binding-splicing factor PUF60 isoform X1"/>
    <property type="match status" value="1"/>
</dbReference>
<gene>
    <name evidence="17" type="primary">PUF60</name>
    <name evidence="17" type="synonym">LOC108942372</name>
</gene>
<keyword evidence="11" id="KW-0508">mRNA splicing</keyword>
<dbReference type="GO" id="GO:0003677">
    <property type="term" value="F:DNA binding"/>
    <property type="evidence" value="ECO:0007669"/>
    <property type="project" value="UniProtKB-KW"/>
</dbReference>
<dbReference type="AlphaFoldDB" id="A0A8C9SDC3"/>
<dbReference type="InterPro" id="IPR034212">
    <property type="entry name" value="PUF60_RRM3"/>
</dbReference>
<evidence type="ECO:0000256" key="1">
    <source>
        <dbReference type="ARBA" id="ARBA00004123"/>
    </source>
</evidence>
<evidence type="ECO:0000256" key="12">
    <source>
        <dbReference type="ARBA" id="ARBA00023242"/>
    </source>
</evidence>
<evidence type="ECO:0000256" key="8">
    <source>
        <dbReference type="ARBA" id="ARBA00023015"/>
    </source>
</evidence>
<evidence type="ECO:0000256" key="15">
    <source>
        <dbReference type="SAM" id="MobiDB-lite"/>
    </source>
</evidence>
<dbReference type="FunFam" id="3.30.70.330:FF:000136">
    <property type="entry name" value="poly(U)-binding-splicing factor PUF60 isoform X1"/>
    <property type="match status" value="1"/>
</dbReference>
<dbReference type="GO" id="GO:0000380">
    <property type="term" value="P:alternative mRNA splicing, via spliceosome"/>
    <property type="evidence" value="ECO:0007669"/>
    <property type="project" value="TreeGrafter"/>
</dbReference>
<dbReference type="InterPro" id="IPR000504">
    <property type="entry name" value="RRM_dom"/>
</dbReference>
<evidence type="ECO:0000256" key="3">
    <source>
        <dbReference type="ARBA" id="ARBA00022491"/>
    </source>
</evidence>
<keyword evidence="4" id="KW-0507">mRNA processing</keyword>
<reference evidence="17" key="2">
    <citation type="submission" date="2025-08" db="UniProtKB">
        <authorList>
            <consortium name="Ensembl"/>
        </authorList>
    </citation>
    <scope>IDENTIFICATION</scope>
</reference>
<evidence type="ECO:0000313" key="17">
    <source>
        <dbReference type="Ensembl" id="ENSSFOP00015030912.2"/>
    </source>
</evidence>
<keyword evidence="18" id="KW-1185">Reference proteome</keyword>
<keyword evidence="10" id="KW-0804">Transcription</keyword>
<dbReference type="Pfam" id="PF00076">
    <property type="entry name" value="RRM_1"/>
    <property type="match status" value="2"/>
</dbReference>
<sequence>MENGQGTGSRLGLPPLTPEQQEALQKAKKYAMEQSIKSVLVKQTIAHQQQQLTNLNWKLIASNFVSSLQVAAQRQRALAIMCRVYVGSIYYELGEDTIRQAFAPFGPIKSIDMSWDSVTMKHKGFAFVEYEVPEAAQLALEQMNSVMLGGRNIKVGRPSNIGQAQPIIDQLAEEARAFNRIYVSSVHPDLSDEDIKSVFEAFGKIKSCTLAREPTTGKHKGYGFIEYDKAQSAQDAVSSMNLFDLGGQYLRVGKAVTPPMPLLTPTTPGGLPPAAAVAAAAATAKITAQVSANDEAVAGASVLGTLASPALSLAPQLSLPQAVMAAQAPGVITGVTPVRPAIPVLPQVGLVNPVLASPPVLNTAAATAPAVEVKKEEDEASLQDGTGQESLSEQENLSISGSSARHMRLARKSTVMVLRNMVGPEDIDDDLEGEVTEECGKFGAVNRVIIYQEKQGEEEDAEVIVKIFVEFSTASEMNKAIQALNNRWFAGRKVVAEVYDQERFDNSDLSA</sequence>
<dbReference type="InterPro" id="IPR035979">
    <property type="entry name" value="RBD_domain_sf"/>
</dbReference>
<feature type="compositionally biased region" description="Polar residues" evidence="15">
    <location>
        <begin position="383"/>
        <end position="403"/>
    </location>
</feature>
<dbReference type="GeneTree" id="ENSGT00940000155594"/>
<dbReference type="SUPFAM" id="SSF54928">
    <property type="entry name" value="RNA-binding domain, RBD"/>
    <property type="match status" value="2"/>
</dbReference>
<feature type="domain" description="RRM" evidence="16">
    <location>
        <begin position="179"/>
        <end position="257"/>
    </location>
</feature>
<dbReference type="PANTHER" id="PTHR47330">
    <property type="entry name" value="POLY(U)-BINDING-SPLICING FACTOR PUF60-B-RELATED"/>
    <property type="match status" value="1"/>
</dbReference>
<dbReference type="CDD" id="cd12370">
    <property type="entry name" value="RRM1_PUF60"/>
    <property type="match status" value="1"/>
</dbReference>
<proteinExistence type="inferred from homology"/>
<dbReference type="CDD" id="cd12648">
    <property type="entry name" value="RRM3_UHM_PUF60"/>
    <property type="match status" value="1"/>
</dbReference>
<dbReference type="SMART" id="SM00361">
    <property type="entry name" value="RRM_1"/>
    <property type="match status" value="3"/>
</dbReference>
<dbReference type="GO" id="GO:0006376">
    <property type="term" value="P:mRNA splice site recognition"/>
    <property type="evidence" value="ECO:0007669"/>
    <property type="project" value="TreeGrafter"/>
</dbReference>
<keyword evidence="6" id="KW-0677">Repeat</keyword>
<dbReference type="InterPro" id="IPR034209">
    <property type="entry name" value="PUF60_RRM1"/>
</dbReference>
<keyword evidence="3" id="KW-0678">Repressor</keyword>
<dbReference type="InterPro" id="IPR003954">
    <property type="entry name" value="RRM_euk-type"/>
</dbReference>
<dbReference type="CDD" id="cd12371">
    <property type="entry name" value="RRM2_PUF60"/>
    <property type="match status" value="1"/>
</dbReference>
<dbReference type="InterPro" id="IPR034211">
    <property type="entry name" value="PUF60_RRM2"/>
</dbReference>
<keyword evidence="7 14" id="KW-0694">RNA-binding</keyword>
<keyword evidence="12" id="KW-0539">Nucleus</keyword>
<keyword evidence="8" id="KW-0805">Transcription regulation</keyword>
<accession>A0A8C9SDC3</accession>
<name>A0A8C9SDC3_SCLFO</name>
<evidence type="ECO:0000256" key="9">
    <source>
        <dbReference type="ARBA" id="ARBA00023125"/>
    </source>
</evidence>
<dbReference type="NCBIfam" id="TIGR01645">
    <property type="entry name" value="half-pint"/>
    <property type="match status" value="1"/>
</dbReference>
<keyword evidence="13" id="KW-0687">Ribonucleoprotein</keyword>
<keyword evidence="9" id="KW-0238">DNA-binding</keyword>
<evidence type="ECO:0000256" key="5">
    <source>
        <dbReference type="ARBA" id="ARBA00022703"/>
    </source>
</evidence>
<dbReference type="PROSITE" id="PS50102">
    <property type="entry name" value="RRM"/>
    <property type="match status" value="3"/>
</dbReference>
<dbReference type="GO" id="GO:0071011">
    <property type="term" value="C:precatalytic spliceosome"/>
    <property type="evidence" value="ECO:0007669"/>
    <property type="project" value="TreeGrafter"/>
</dbReference>
<keyword evidence="5" id="KW-0053">Apoptosis</keyword>
<dbReference type="GO" id="GO:0071013">
    <property type="term" value="C:catalytic step 2 spliceosome"/>
    <property type="evidence" value="ECO:0007669"/>
    <property type="project" value="TreeGrafter"/>
</dbReference>
<evidence type="ECO:0000256" key="7">
    <source>
        <dbReference type="ARBA" id="ARBA00022884"/>
    </source>
</evidence>